<keyword evidence="3" id="KW-1185">Reference proteome</keyword>
<proteinExistence type="predicted"/>
<evidence type="ECO:0000313" key="2">
    <source>
        <dbReference type="EMBL" id="MDR9900183.1"/>
    </source>
</evidence>
<accession>A0AAP5MDW0</accession>
<comment type="caution">
    <text evidence="2">The sequence shown here is derived from an EMBL/GenBank/DDBJ whole genome shotgun (WGS) entry which is preliminary data.</text>
</comment>
<feature type="region of interest" description="Disordered" evidence="1">
    <location>
        <begin position="34"/>
        <end position="53"/>
    </location>
</feature>
<protein>
    <submittedName>
        <fullName evidence="2">Uncharacterized protein</fullName>
    </submittedName>
</protein>
<evidence type="ECO:0000313" key="3">
    <source>
        <dbReference type="Proteomes" id="UP000667802"/>
    </source>
</evidence>
<reference evidence="3" key="1">
    <citation type="journal article" date="2021" name="Science">
        <title>Hunting the eagle killer: A cyanobacterial neurotoxin causes vacuolar myelinopathy.</title>
        <authorList>
            <person name="Breinlinger S."/>
            <person name="Phillips T.J."/>
            <person name="Haram B.N."/>
            <person name="Mares J."/>
            <person name="Martinez Yerena J.A."/>
            <person name="Hrouzek P."/>
            <person name="Sobotka R."/>
            <person name="Henderson W.M."/>
            <person name="Schmieder P."/>
            <person name="Williams S.M."/>
            <person name="Lauderdale J.D."/>
            <person name="Wilde H.D."/>
            <person name="Gerrin W."/>
            <person name="Kust A."/>
            <person name="Washington J.W."/>
            <person name="Wagner C."/>
            <person name="Geier B."/>
            <person name="Liebeke M."/>
            <person name="Enke H."/>
            <person name="Niedermeyer T.H.J."/>
            <person name="Wilde S.B."/>
        </authorList>
    </citation>
    <scope>NUCLEOTIDE SEQUENCE [LARGE SCALE GENOMIC DNA]</scope>
    <source>
        <strain evidence="3">Thurmond2011</strain>
    </source>
</reference>
<dbReference type="EMBL" id="JAALHA020000031">
    <property type="protein sequence ID" value="MDR9900183.1"/>
    <property type="molecule type" value="Genomic_DNA"/>
</dbReference>
<dbReference type="Proteomes" id="UP000667802">
    <property type="component" value="Unassembled WGS sequence"/>
</dbReference>
<evidence type="ECO:0000256" key="1">
    <source>
        <dbReference type="SAM" id="MobiDB-lite"/>
    </source>
</evidence>
<dbReference type="RefSeq" id="WP_208344444.1">
    <property type="nucleotide sequence ID" value="NZ_CAWQFN010000503.1"/>
</dbReference>
<gene>
    <name evidence="2" type="ORF">G7B40_037385</name>
</gene>
<organism evidence="2 3">
    <name type="scientific">Aetokthonos hydrillicola Thurmond2011</name>
    <dbReference type="NCBI Taxonomy" id="2712845"/>
    <lineage>
        <taxon>Bacteria</taxon>
        <taxon>Bacillati</taxon>
        <taxon>Cyanobacteriota</taxon>
        <taxon>Cyanophyceae</taxon>
        <taxon>Nostocales</taxon>
        <taxon>Hapalosiphonaceae</taxon>
        <taxon>Aetokthonos</taxon>
    </lineage>
</organism>
<sequence length="53" mass="6011">MVTVYLKNGESVQMPLEHLEDFIYANQDKIDTRFHQRRGSGRGNVPSNDTASS</sequence>
<dbReference type="AlphaFoldDB" id="A0AAP5MDW0"/>
<name>A0AAP5MDW0_9CYAN</name>